<evidence type="ECO:0000313" key="3">
    <source>
        <dbReference type="EMBL" id="KAH0538258.1"/>
    </source>
</evidence>
<evidence type="ECO:0000313" key="4">
    <source>
        <dbReference type="Proteomes" id="UP000698800"/>
    </source>
</evidence>
<accession>A0A9P8KYT9</accession>
<keyword evidence="4" id="KW-1185">Reference proteome</keyword>
<feature type="region of interest" description="Disordered" evidence="1">
    <location>
        <begin position="199"/>
        <end position="306"/>
    </location>
</feature>
<name>A0A9P8KYT9_9PEZI</name>
<sequence length="525" mass="56379">MSQRKSAVGPPSKSTDGSHSELSTTASNASTTGLEDLYPRQNPRETPKGPGSASMSSFDQNAAIGVLDQRPSRLDVNRILNPTPPGEPETKNRRRSAAHLDSPPSSGVAPVLGDLSRSPTADLSSEVLGTPSSAQAHSGTLGRRILTPRSPGLRAVSMGRPSITGLMNTQQTPFIPRSGSVYSIDPGVSGAPELYPVPPVPAPSTLQPPHSVPSYGFPPAAPTPPVSSRRASSVVLQMPQSQAESPSTSYSSFSQPSPASHVRPLASQELPPSYPAQSQFNSRAIQHGSGRSTGSPPESSYSNAPGGWQQNKYQLFFGSGEQGSIPVPVDIHAASKQADEKRKRNAGASARFRARRKEKEREASHTIAKLEQQIRDLTEERDFFHIERDFYNSERDYFRSILYNTPQHQGQLPPRPLSPRLRSNRQVQYIGVGAASGSWTEGQGEDVLRNTRRRTGALPSDVPHPPDAKVSLGGSPTGYTLAPATSDQRVDLACSDSNSVPRSAPYSPFQPDMYNRGRHGGHDGR</sequence>
<feature type="compositionally biased region" description="Polar residues" evidence="1">
    <location>
        <begin position="275"/>
        <end position="306"/>
    </location>
</feature>
<dbReference type="PROSITE" id="PS00036">
    <property type="entry name" value="BZIP_BASIC"/>
    <property type="match status" value="1"/>
</dbReference>
<feature type="compositionally biased region" description="Polar residues" evidence="1">
    <location>
        <begin position="12"/>
        <end position="33"/>
    </location>
</feature>
<feature type="domain" description="BZIP" evidence="2">
    <location>
        <begin position="341"/>
        <end position="355"/>
    </location>
</feature>
<comment type="caution">
    <text evidence="3">The sequence shown here is derived from an EMBL/GenBank/DDBJ whole genome shotgun (WGS) entry which is preliminary data.</text>
</comment>
<evidence type="ECO:0000259" key="2">
    <source>
        <dbReference type="PROSITE" id="PS00036"/>
    </source>
</evidence>
<evidence type="ECO:0000256" key="1">
    <source>
        <dbReference type="SAM" id="MobiDB-lite"/>
    </source>
</evidence>
<feature type="region of interest" description="Disordered" evidence="1">
    <location>
        <begin position="455"/>
        <end position="525"/>
    </location>
</feature>
<dbReference type="InterPro" id="IPR004827">
    <property type="entry name" value="bZIP"/>
</dbReference>
<gene>
    <name evidence="3" type="ORF">FGG08_005129</name>
</gene>
<feature type="compositionally biased region" description="Low complexity" evidence="1">
    <location>
        <begin position="226"/>
        <end position="235"/>
    </location>
</feature>
<dbReference type="OrthoDB" id="2247093at2759"/>
<protein>
    <recommendedName>
        <fullName evidence="2">BZIP domain-containing protein</fullName>
    </recommendedName>
</protein>
<reference evidence="3" key="1">
    <citation type="submission" date="2021-03" db="EMBL/GenBank/DDBJ databases">
        <title>Comparative genomics and phylogenomic investigation of the class Geoglossomycetes provide insights into ecological specialization and systematics.</title>
        <authorList>
            <person name="Melie T."/>
            <person name="Pirro S."/>
            <person name="Miller A.N."/>
            <person name="Quandt A."/>
        </authorList>
    </citation>
    <scope>NUCLEOTIDE SEQUENCE</scope>
    <source>
        <strain evidence="3">GBOQ0MN5Z8</strain>
    </source>
</reference>
<dbReference type="EMBL" id="JAGHQL010000116">
    <property type="protein sequence ID" value="KAH0538258.1"/>
    <property type="molecule type" value="Genomic_DNA"/>
</dbReference>
<proteinExistence type="predicted"/>
<feature type="compositionally biased region" description="Low complexity" evidence="1">
    <location>
        <begin position="245"/>
        <end position="260"/>
    </location>
</feature>
<organism evidence="3 4">
    <name type="scientific">Glutinoglossum americanum</name>
    <dbReference type="NCBI Taxonomy" id="1670608"/>
    <lineage>
        <taxon>Eukaryota</taxon>
        <taxon>Fungi</taxon>
        <taxon>Dikarya</taxon>
        <taxon>Ascomycota</taxon>
        <taxon>Pezizomycotina</taxon>
        <taxon>Geoglossomycetes</taxon>
        <taxon>Geoglossales</taxon>
        <taxon>Geoglossaceae</taxon>
        <taxon>Glutinoglossum</taxon>
    </lineage>
</organism>
<feature type="region of interest" description="Disordered" evidence="1">
    <location>
        <begin position="1"/>
        <end position="154"/>
    </location>
</feature>
<dbReference type="CDD" id="cd14705">
    <property type="entry name" value="bZIP_Zip1"/>
    <property type="match status" value="1"/>
</dbReference>
<dbReference type="AlphaFoldDB" id="A0A9P8KYT9"/>
<feature type="region of interest" description="Disordered" evidence="1">
    <location>
        <begin position="335"/>
        <end position="365"/>
    </location>
</feature>
<dbReference type="GO" id="GO:0003700">
    <property type="term" value="F:DNA-binding transcription factor activity"/>
    <property type="evidence" value="ECO:0007669"/>
    <property type="project" value="InterPro"/>
</dbReference>
<dbReference type="Proteomes" id="UP000698800">
    <property type="component" value="Unassembled WGS sequence"/>
</dbReference>